<dbReference type="Proteomes" id="UP000014760">
    <property type="component" value="Unassembled WGS sequence"/>
</dbReference>
<dbReference type="HOGENOM" id="CLU_025415_0_1_1"/>
<evidence type="ECO:0000259" key="2">
    <source>
        <dbReference type="Pfam" id="PF25273"/>
    </source>
</evidence>
<protein>
    <recommendedName>
        <fullName evidence="2">DUF7869 domain-containing protein</fullName>
    </recommendedName>
</protein>
<dbReference type="PANTHER" id="PTHR34415">
    <property type="entry name" value="INTEGRASE CATALYTIC DOMAIN-CONTAINING PROTEIN"/>
    <property type="match status" value="1"/>
</dbReference>
<proteinExistence type="predicted"/>
<keyword evidence="5" id="KW-1185">Reference proteome</keyword>
<feature type="domain" description="DUF7869" evidence="2">
    <location>
        <begin position="230"/>
        <end position="406"/>
    </location>
</feature>
<evidence type="ECO:0000313" key="5">
    <source>
        <dbReference type="Proteomes" id="UP000014760"/>
    </source>
</evidence>
<dbReference type="EMBL" id="KB311230">
    <property type="protein sequence ID" value="ELT89668.1"/>
    <property type="molecule type" value="Genomic_DNA"/>
</dbReference>
<sequence length="490" mass="56501">MCIYGEETECSKRKSQKDREWQRTGYYVEKRPICRKTFIVGNHHLDALINHYKKNGLVPRSKKSSFKRSDILLLPSAHTKTHVYQIYKTVAEEKGDRVVSATTFRNIWNSLMPNIRTCRPMTDLCFRCQSNMTIIFKSTNLGEEVKGARLKQQENHLTQVHEERALYQAKTQDAKLTCQREGIFGFERSAPYSRLMSMHYSFDYAQQVHLPSNPMQPGPIYFLVPRKCGLFGVCCKGIPKQVNFLIDEAHCITKGSNAVVSYLDYFFEHFGLGETHVHLHCDNCTGQNNNKFVLWYFAWRVVMGFLKSIELDFMPTGHTKFSCDQCFGLVKQAFKRHVVSTLDCMASVVDRSASCNQAQLVGTADGRTIVPVCQCQKHFEKVAKPLNGIKSQQHFRFDSKHPGTVFYRHRLSDRECSFQLFPNLNKLPCCNPPVIPPPGLSYQRKEYLFKQIRQFIVDPNEAGFADIMCPDPRSQQQKRSHSDIESEDED</sequence>
<feature type="region of interest" description="Disordered" evidence="1">
    <location>
        <begin position="467"/>
        <end position="490"/>
    </location>
</feature>
<dbReference type="InterPro" id="IPR057191">
    <property type="entry name" value="DUF7869"/>
</dbReference>
<dbReference type="EnsemblMetazoa" id="CapteT217262">
    <property type="protein sequence ID" value="CapteP217262"/>
    <property type="gene ID" value="CapteG217262"/>
</dbReference>
<gene>
    <name evidence="3" type="ORF">CAPTEDRAFT_217262</name>
</gene>
<evidence type="ECO:0000313" key="4">
    <source>
        <dbReference type="EnsemblMetazoa" id="CapteP217262"/>
    </source>
</evidence>
<dbReference type="STRING" id="283909.R7T897"/>
<organism evidence="3">
    <name type="scientific">Capitella teleta</name>
    <name type="common">Polychaete worm</name>
    <dbReference type="NCBI Taxonomy" id="283909"/>
    <lineage>
        <taxon>Eukaryota</taxon>
        <taxon>Metazoa</taxon>
        <taxon>Spiralia</taxon>
        <taxon>Lophotrochozoa</taxon>
        <taxon>Annelida</taxon>
        <taxon>Polychaeta</taxon>
        <taxon>Sedentaria</taxon>
        <taxon>Scolecida</taxon>
        <taxon>Capitellidae</taxon>
        <taxon>Capitella</taxon>
    </lineage>
</organism>
<accession>R7T897</accession>
<reference evidence="3 5" key="2">
    <citation type="journal article" date="2013" name="Nature">
        <title>Insights into bilaterian evolution from three spiralian genomes.</title>
        <authorList>
            <person name="Simakov O."/>
            <person name="Marletaz F."/>
            <person name="Cho S.J."/>
            <person name="Edsinger-Gonzales E."/>
            <person name="Havlak P."/>
            <person name="Hellsten U."/>
            <person name="Kuo D.H."/>
            <person name="Larsson T."/>
            <person name="Lv J."/>
            <person name="Arendt D."/>
            <person name="Savage R."/>
            <person name="Osoegawa K."/>
            <person name="de Jong P."/>
            <person name="Grimwood J."/>
            <person name="Chapman J.A."/>
            <person name="Shapiro H."/>
            <person name="Aerts A."/>
            <person name="Otillar R.P."/>
            <person name="Terry A.Y."/>
            <person name="Boore J.L."/>
            <person name="Grigoriev I.V."/>
            <person name="Lindberg D.R."/>
            <person name="Seaver E.C."/>
            <person name="Weisblat D.A."/>
            <person name="Putnam N.H."/>
            <person name="Rokhsar D.S."/>
        </authorList>
    </citation>
    <scope>NUCLEOTIDE SEQUENCE</scope>
    <source>
        <strain evidence="3 5">I ESC-2004</strain>
    </source>
</reference>
<dbReference type="PANTHER" id="PTHR34415:SF1">
    <property type="entry name" value="INTEGRASE CATALYTIC DOMAIN-CONTAINING PROTEIN"/>
    <property type="match status" value="1"/>
</dbReference>
<dbReference type="AlphaFoldDB" id="R7T897"/>
<reference evidence="4" key="3">
    <citation type="submission" date="2015-06" db="UniProtKB">
        <authorList>
            <consortium name="EnsemblMetazoa"/>
        </authorList>
    </citation>
    <scope>IDENTIFICATION</scope>
</reference>
<name>R7T897_CAPTE</name>
<dbReference type="OrthoDB" id="8797785at2759"/>
<dbReference type="EMBL" id="AMQN01014746">
    <property type="status" value="NOT_ANNOTATED_CDS"/>
    <property type="molecule type" value="Genomic_DNA"/>
</dbReference>
<dbReference type="OMA" id="NANQDRR"/>
<evidence type="ECO:0000256" key="1">
    <source>
        <dbReference type="SAM" id="MobiDB-lite"/>
    </source>
</evidence>
<evidence type="ECO:0000313" key="3">
    <source>
        <dbReference type="EMBL" id="ELT89668.1"/>
    </source>
</evidence>
<reference evidence="5" key="1">
    <citation type="submission" date="2012-12" db="EMBL/GenBank/DDBJ databases">
        <authorList>
            <person name="Hellsten U."/>
            <person name="Grimwood J."/>
            <person name="Chapman J.A."/>
            <person name="Shapiro H."/>
            <person name="Aerts A."/>
            <person name="Otillar R.P."/>
            <person name="Terry A.Y."/>
            <person name="Boore J.L."/>
            <person name="Simakov O."/>
            <person name="Marletaz F."/>
            <person name="Cho S.-J."/>
            <person name="Edsinger-Gonzales E."/>
            <person name="Havlak P."/>
            <person name="Kuo D.-H."/>
            <person name="Larsson T."/>
            <person name="Lv J."/>
            <person name="Arendt D."/>
            <person name="Savage R."/>
            <person name="Osoegawa K."/>
            <person name="de Jong P."/>
            <person name="Lindberg D.R."/>
            <person name="Seaver E.C."/>
            <person name="Weisblat D.A."/>
            <person name="Putnam N.H."/>
            <person name="Grigoriev I.V."/>
            <person name="Rokhsar D.S."/>
        </authorList>
    </citation>
    <scope>NUCLEOTIDE SEQUENCE</scope>
    <source>
        <strain evidence="5">I ESC-2004</strain>
    </source>
</reference>
<dbReference type="Pfam" id="PF25273">
    <property type="entry name" value="DUF7869"/>
    <property type="match status" value="1"/>
</dbReference>